<dbReference type="RefSeq" id="WP_128388202.1">
    <property type="nucleotide sequence ID" value="NZ_SBII01000001.1"/>
</dbReference>
<protein>
    <submittedName>
        <fullName evidence="1">Uncharacterized protein</fullName>
    </submittedName>
</protein>
<name>A0A3S4T3Z5_9FLAO</name>
<dbReference type="EMBL" id="SBII01000001">
    <property type="protein sequence ID" value="RWX03647.1"/>
    <property type="molecule type" value="Genomic_DNA"/>
</dbReference>
<dbReference type="Proteomes" id="UP000287527">
    <property type="component" value="Unassembled WGS sequence"/>
</dbReference>
<organism evidence="1 2">
    <name type="scientific">Flavobacterium cerinum</name>
    <dbReference type="NCBI Taxonomy" id="2502784"/>
    <lineage>
        <taxon>Bacteria</taxon>
        <taxon>Pseudomonadati</taxon>
        <taxon>Bacteroidota</taxon>
        <taxon>Flavobacteriia</taxon>
        <taxon>Flavobacteriales</taxon>
        <taxon>Flavobacteriaceae</taxon>
        <taxon>Flavobacterium</taxon>
    </lineage>
</organism>
<comment type="caution">
    <text evidence="1">The sequence shown here is derived from an EMBL/GenBank/DDBJ whole genome shotgun (WGS) entry which is preliminary data.</text>
</comment>
<proteinExistence type="predicted"/>
<keyword evidence="2" id="KW-1185">Reference proteome</keyword>
<reference evidence="1 2" key="1">
    <citation type="submission" date="2019-01" db="EMBL/GenBank/DDBJ databases">
        <title>Flavobacterium sp. nov.,isolated from freshwater.</title>
        <authorList>
            <person name="Zhang R."/>
            <person name="Du Z.-J."/>
        </authorList>
    </citation>
    <scope>NUCLEOTIDE SEQUENCE [LARGE SCALE GENOMIC DNA]</scope>
    <source>
        <strain evidence="1 2">1E403</strain>
    </source>
</reference>
<dbReference type="AlphaFoldDB" id="A0A3S4T3Z5"/>
<evidence type="ECO:0000313" key="2">
    <source>
        <dbReference type="Proteomes" id="UP000287527"/>
    </source>
</evidence>
<sequence>MFEWLLAKKHWRFIITGVASTGTISTEVPNVSGPVWDAAYDMFVNPNNPNIINYNIAFFKI</sequence>
<evidence type="ECO:0000313" key="1">
    <source>
        <dbReference type="EMBL" id="RWX03647.1"/>
    </source>
</evidence>
<accession>A0A3S4T3Z5</accession>
<gene>
    <name evidence="1" type="ORF">EPI11_01600</name>
</gene>